<dbReference type="Gene3D" id="3.30.530.20">
    <property type="match status" value="1"/>
</dbReference>
<name>A0AAV5LN30_9ROSI</name>
<sequence length="162" mass="18191">MKIAVVFPVLIEDSSVLREPRELGSSQTQALGFAWSRPHHISKVTPDNIQGVELHEGEWGAEGSVICWSYVHGKAEFEPLIVEAIDLENNSIAFRVIEGDLMKEYKSFLIKIDVTPKGEGSVTHWTLEYEKLNEDVAHPETLMEFCAQVSKEIVCHLTITQA</sequence>
<dbReference type="InterPro" id="IPR023393">
    <property type="entry name" value="START-like_dom_sf"/>
</dbReference>
<evidence type="ECO:0000313" key="2">
    <source>
        <dbReference type="EMBL" id="GKV38627.1"/>
    </source>
</evidence>
<dbReference type="CDD" id="cd07816">
    <property type="entry name" value="Bet_v1-like"/>
    <property type="match status" value="1"/>
</dbReference>
<keyword evidence="3" id="KW-1185">Reference proteome</keyword>
<dbReference type="Proteomes" id="UP001054252">
    <property type="component" value="Unassembled WGS sequence"/>
</dbReference>
<gene>
    <name evidence="2" type="ORF">SLEP1_g46516</name>
</gene>
<proteinExistence type="predicted"/>
<evidence type="ECO:0000259" key="1">
    <source>
        <dbReference type="SMART" id="SM01037"/>
    </source>
</evidence>
<dbReference type="EMBL" id="BPVZ01000129">
    <property type="protein sequence ID" value="GKV38627.1"/>
    <property type="molecule type" value="Genomic_DNA"/>
</dbReference>
<comment type="caution">
    <text evidence="2">The sequence shown here is derived from an EMBL/GenBank/DDBJ whole genome shotgun (WGS) entry which is preliminary data.</text>
</comment>
<dbReference type="InterPro" id="IPR000916">
    <property type="entry name" value="Bet_v_I/MLP"/>
</dbReference>
<feature type="domain" description="Bet v I/Major latex protein" evidence="1">
    <location>
        <begin position="26"/>
        <end position="160"/>
    </location>
</feature>
<dbReference type="AlphaFoldDB" id="A0AAV5LN30"/>
<evidence type="ECO:0000313" key="3">
    <source>
        <dbReference type="Proteomes" id="UP001054252"/>
    </source>
</evidence>
<reference evidence="2 3" key="1">
    <citation type="journal article" date="2021" name="Commun. Biol.">
        <title>The genome of Shorea leprosula (Dipterocarpaceae) highlights the ecological relevance of drought in aseasonal tropical rainforests.</title>
        <authorList>
            <person name="Ng K.K.S."/>
            <person name="Kobayashi M.J."/>
            <person name="Fawcett J.A."/>
            <person name="Hatakeyama M."/>
            <person name="Paape T."/>
            <person name="Ng C.H."/>
            <person name="Ang C.C."/>
            <person name="Tnah L.H."/>
            <person name="Lee C.T."/>
            <person name="Nishiyama T."/>
            <person name="Sese J."/>
            <person name="O'Brien M.J."/>
            <person name="Copetti D."/>
            <person name="Mohd Noor M.I."/>
            <person name="Ong R.C."/>
            <person name="Putra M."/>
            <person name="Sireger I.Z."/>
            <person name="Indrioko S."/>
            <person name="Kosugi Y."/>
            <person name="Izuno A."/>
            <person name="Isagi Y."/>
            <person name="Lee S.L."/>
            <person name="Shimizu K.K."/>
        </authorList>
    </citation>
    <scope>NUCLEOTIDE SEQUENCE [LARGE SCALE GENOMIC DNA]</scope>
    <source>
        <strain evidence="2">214</strain>
    </source>
</reference>
<dbReference type="Pfam" id="PF00407">
    <property type="entry name" value="Bet_v_1"/>
    <property type="match status" value="1"/>
</dbReference>
<dbReference type="PANTHER" id="PTHR31907">
    <property type="entry name" value="MLP-LIKE PROTEIN 423"/>
    <property type="match status" value="1"/>
</dbReference>
<dbReference type="GO" id="GO:0006952">
    <property type="term" value="P:defense response"/>
    <property type="evidence" value="ECO:0007669"/>
    <property type="project" value="InterPro"/>
</dbReference>
<accession>A0AAV5LN30</accession>
<dbReference type="InterPro" id="IPR051761">
    <property type="entry name" value="MLP-like_ligand-binding"/>
</dbReference>
<organism evidence="2 3">
    <name type="scientific">Rubroshorea leprosula</name>
    <dbReference type="NCBI Taxonomy" id="152421"/>
    <lineage>
        <taxon>Eukaryota</taxon>
        <taxon>Viridiplantae</taxon>
        <taxon>Streptophyta</taxon>
        <taxon>Embryophyta</taxon>
        <taxon>Tracheophyta</taxon>
        <taxon>Spermatophyta</taxon>
        <taxon>Magnoliopsida</taxon>
        <taxon>eudicotyledons</taxon>
        <taxon>Gunneridae</taxon>
        <taxon>Pentapetalae</taxon>
        <taxon>rosids</taxon>
        <taxon>malvids</taxon>
        <taxon>Malvales</taxon>
        <taxon>Dipterocarpaceae</taxon>
        <taxon>Rubroshorea</taxon>
    </lineage>
</organism>
<dbReference type="SMART" id="SM01037">
    <property type="entry name" value="Bet_v_1"/>
    <property type="match status" value="1"/>
</dbReference>
<dbReference type="SUPFAM" id="SSF55961">
    <property type="entry name" value="Bet v1-like"/>
    <property type="match status" value="1"/>
</dbReference>
<protein>
    <recommendedName>
        <fullName evidence="1">Bet v I/Major latex protein domain-containing protein</fullName>
    </recommendedName>
</protein>